<comment type="caution">
    <text evidence="15">The sequence shown here is derived from an EMBL/GenBank/DDBJ whole genome shotgun (WGS) entry which is preliminary data.</text>
</comment>
<dbReference type="FunFam" id="3.30.200.20:FF:000394">
    <property type="entry name" value="Leucine-rich repeat receptor-like protein kinase"/>
    <property type="match status" value="1"/>
</dbReference>
<keyword evidence="9 13" id="KW-0067">ATP-binding</keyword>
<dbReference type="PANTHER" id="PTHR45631:SF212">
    <property type="entry name" value="PROTEIN KINASE DOMAIN-CONTAINING PROTEIN"/>
    <property type="match status" value="1"/>
</dbReference>
<dbReference type="AlphaFoldDB" id="A0AAV5MK69"/>
<evidence type="ECO:0000313" key="16">
    <source>
        <dbReference type="Proteomes" id="UP001054252"/>
    </source>
</evidence>
<sequence>MKSMEEQQMNSMNGSFTYSQIAKITSNFKTVIGKGGFGEVYHGLLNADTHVAVKVLSSSSMQGYKEFQAEVKLMTVVCHENVVSVMGYCDEDGNKALIYEYIANGNLRQYLSEKSERILSWGERLQIAVDAAHGLEFLHGCKPPIVHRDLKPANILLTENMQAKISDFGLSRLFSTEASHVSTRPAGTFGYLDPESYTIGRISKKSDVYSFGIILLELISGQPAIIRQGKEDDIHILRWICPLFDRGDIRSIVDPRLQGEFNINTARKAIKIAMSCVLPIRQRPDMSHVLAKLKECLDVEMGFRSLDETGWLTNALVKIFRSTRRKQKGAIVKPKKEPPMNPKIGTFSYSQIVKITSNFKKVLGKGVFGNVYFGTLDDGSHVVVKVQSSLSVRGDEELSTKVNLMTVLRHENLISIVGYCEENGNKALIYEYMSKGDLRRHLSEKSKIILSWNKRLEIAIDVAQGLEYLHYVCKPPIIHRGLKSQNVLLTEKMKAKISISGFDVTVGYLDPEFYRTGHITEKSDVYSFGIILLELVTGQPAIIRRGEEDEDGIFIIQWIKPLIESGDIQNIIDPRLQDEININVAWRVVEIAMSCVFPLRTQRPDMVRVLARLKQCLDIEMC</sequence>
<keyword evidence="4" id="KW-0808">Transferase</keyword>
<keyword evidence="8" id="KW-0418">Kinase</keyword>
<keyword evidence="10" id="KW-1133">Transmembrane helix</keyword>
<feature type="domain" description="Protein kinase" evidence="14">
    <location>
        <begin position="357"/>
        <end position="617"/>
    </location>
</feature>
<keyword evidence="2" id="KW-1003">Cell membrane</keyword>
<feature type="binding site" evidence="13">
    <location>
        <position position="385"/>
    </location>
    <ligand>
        <name>ATP</name>
        <dbReference type="ChEBI" id="CHEBI:30616"/>
    </ligand>
</feature>
<evidence type="ECO:0000256" key="11">
    <source>
        <dbReference type="ARBA" id="ARBA00023136"/>
    </source>
</evidence>
<protein>
    <recommendedName>
        <fullName evidence="14">Protein kinase domain-containing protein</fullName>
    </recommendedName>
</protein>
<dbReference type="Proteomes" id="UP001054252">
    <property type="component" value="Unassembled WGS sequence"/>
</dbReference>
<dbReference type="Gene3D" id="1.10.510.10">
    <property type="entry name" value="Transferase(Phosphotransferase) domain 1"/>
    <property type="match status" value="2"/>
</dbReference>
<evidence type="ECO:0000256" key="12">
    <source>
        <dbReference type="ARBA" id="ARBA00023157"/>
    </source>
</evidence>
<evidence type="ECO:0000256" key="10">
    <source>
        <dbReference type="ARBA" id="ARBA00022989"/>
    </source>
</evidence>
<evidence type="ECO:0000256" key="4">
    <source>
        <dbReference type="ARBA" id="ARBA00022679"/>
    </source>
</evidence>
<reference evidence="15 16" key="1">
    <citation type="journal article" date="2021" name="Commun. Biol.">
        <title>The genome of Shorea leprosula (Dipterocarpaceae) highlights the ecological relevance of drought in aseasonal tropical rainforests.</title>
        <authorList>
            <person name="Ng K.K.S."/>
            <person name="Kobayashi M.J."/>
            <person name="Fawcett J.A."/>
            <person name="Hatakeyama M."/>
            <person name="Paape T."/>
            <person name="Ng C.H."/>
            <person name="Ang C.C."/>
            <person name="Tnah L.H."/>
            <person name="Lee C.T."/>
            <person name="Nishiyama T."/>
            <person name="Sese J."/>
            <person name="O'Brien M.J."/>
            <person name="Copetti D."/>
            <person name="Mohd Noor M.I."/>
            <person name="Ong R.C."/>
            <person name="Putra M."/>
            <person name="Sireger I.Z."/>
            <person name="Indrioko S."/>
            <person name="Kosugi Y."/>
            <person name="Izuno A."/>
            <person name="Isagi Y."/>
            <person name="Lee S.L."/>
            <person name="Shimizu K.K."/>
        </authorList>
    </citation>
    <scope>NUCLEOTIDE SEQUENCE [LARGE SCALE GENOMIC DNA]</scope>
    <source>
        <strain evidence="15">214</strain>
    </source>
</reference>
<dbReference type="GO" id="GO:0005886">
    <property type="term" value="C:plasma membrane"/>
    <property type="evidence" value="ECO:0007669"/>
    <property type="project" value="UniProtKB-SubCell"/>
</dbReference>
<evidence type="ECO:0000313" key="15">
    <source>
        <dbReference type="EMBL" id="GKV49233.1"/>
    </source>
</evidence>
<dbReference type="Pfam" id="PF07714">
    <property type="entry name" value="PK_Tyr_Ser-Thr"/>
    <property type="match status" value="2"/>
</dbReference>
<dbReference type="SUPFAM" id="SSF56112">
    <property type="entry name" value="Protein kinase-like (PK-like)"/>
    <property type="match status" value="2"/>
</dbReference>
<keyword evidence="12" id="KW-1015">Disulfide bond</keyword>
<name>A0AAV5MK69_9ROSI</name>
<dbReference type="PROSITE" id="PS50011">
    <property type="entry name" value="PROTEIN_KINASE_DOM"/>
    <property type="match status" value="2"/>
</dbReference>
<proteinExistence type="predicted"/>
<keyword evidence="6" id="KW-0732">Signal</keyword>
<dbReference type="CDD" id="cd14066">
    <property type="entry name" value="STKc_IRAK"/>
    <property type="match status" value="1"/>
</dbReference>
<evidence type="ECO:0000256" key="9">
    <source>
        <dbReference type="ARBA" id="ARBA00022840"/>
    </source>
</evidence>
<evidence type="ECO:0000256" key="13">
    <source>
        <dbReference type="PROSITE-ProRule" id="PRU10141"/>
    </source>
</evidence>
<dbReference type="InterPro" id="IPR008271">
    <property type="entry name" value="Ser/Thr_kinase_AS"/>
</dbReference>
<evidence type="ECO:0000259" key="14">
    <source>
        <dbReference type="PROSITE" id="PS50011"/>
    </source>
</evidence>
<keyword evidence="3" id="KW-0723">Serine/threonine-protein kinase</keyword>
<evidence type="ECO:0000256" key="2">
    <source>
        <dbReference type="ARBA" id="ARBA00022475"/>
    </source>
</evidence>
<keyword evidence="5" id="KW-0812">Transmembrane</keyword>
<feature type="domain" description="Protein kinase" evidence="14">
    <location>
        <begin position="26"/>
        <end position="297"/>
    </location>
</feature>
<dbReference type="EMBL" id="BPVZ01000290">
    <property type="protein sequence ID" value="GKV49233.1"/>
    <property type="molecule type" value="Genomic_DNA"/>
</dbReference>
<dbReference type="InterPro" id="IPR000719">
    <property type="entry name" value="Prot_kinase_dom"/>
</dbReference>
<comment type="subcellular location">
    <subcellularLocation>
        <location evidence="1">Cell membrane</location>
        <topology evidence="1">Single-pass membrane protein</topology>
    </subcellularLocation>
</comment>
<dbReference type="GO" id="GO:0005524">
    <property type="term" value="F:ATP binding"/>
    <property type="evidence" value="ECO:0007669"/>
    <property type="project" value="UniProtKB-UniRule"/>
</dbReference>
<dbReference type="PANTHER" id="PTHR45631">
    <property type="entry name" value="OS07G0107800 PROTEIN-RELATED"/>
    <property type="match status" value="1"/>
</dbReference>
<keyword evidence="16" id="KW-1185">Reference proteome</keyword>
<keyword evidence="11" id="KW-0472">Membrane</keyword>
<dbReference type="PROSITE" id="PS00108">
    <property type="entry name" value="PROTEIN_KINASE_ST"/>
    <property type="match status" value="1"/>
</dbReference>
<evidence type="ECO:0000256" key="6">
    <source>
        <dbReference type="ARBA" id="ARBA00022729"/>
    </source>
</evidence>
<evidence type="ECO:0000256" key="3">
    <source>
        <dbReference type="ARBA" id="ARBA00022527"/>
    </source>
</evidence>
<evidence type="ECO:0000256" key="7">
    <source>
        <dbReference type="ARBA" id="ARBA00022741"/>
    </source>
</evidence>
<dbReference type="InterPro" id="IPR001245">
    <property type="entry name" value="Ser-Thr/Tyr_kinase_cat_dom"/>
</dbReference>
<gene>
    <name evidence="15" type="ORF">SLEP1_g55996</name>
</gene>
<dbReference type="InterPro" id="IPR017441">
    <property type="entry name" value="Protein_kinase_ATP_BS"/>
</dbReference>
<dbReference type="InterPro" id="IPR011009">
    <property type="entry name" value="Kinase-like_dom_sf"/>
</dbReference>
<evidence type="ECO:0000256" key="1">
    <source>
        <dbReference type="ARBA" id="ARBA00004162"/>
    </source>
</evidence>
<evidence type="ECO:0000256" key="8">
    <source>
        <dbReference type="ARBA" id="ARBA00022777"/>
    </source>
</evidence>
<dbReference type="SMART" id="SM00220">
    <property type="entry name" value="S_TKc"/>
    <property type="match status" value="2"/>
</dbReference>
<keyword evidence="7 13" id="KW-0547">Nucleotide-binding</keyword>
<dbReference type="FunFam" id="1.10.510.10:FF:000468">
    <property type="entry name" value="PTI1-like tyrosine-protein kinase 3"/>
    <property type="match status" value="1"/>
</dbReference>
<dbReference type="GO" id="GO:0045087">
    <property type="term" value="P:innate immune response"/>
    <property type="evidence" value="ECO:0007669"/>
    <property type="project" value="UniProtKB-ARBA"/>
</dbReference>
<dbReference type="PROSITE" id="PS00107">
    <property type="entry name" value="PROTEIN_KINASE_ATP"/>
    <property type="match status" value="2"/>
</dbReference>
<feature type="binding site" evidence="13">
    <location>
        <position position="54"/>
    </location>
    <ligand>
        <name>ATP</name>
        <dbReference type="ChEBI" id="CHEBI:30616"/>
    </ligand>
</feature>
<organism evidence="15 16">
    <name type="scientific">Rubroshorea leprosula</name>
    <dbReference type="NCBI Taxonomy" id="152421"/>
    <lineage>
        <taxon>Eukaryota</taxon>
        <taxon>Viridiplantae</taxon>
        <taxon>Streptophyta</taxon>
        <taxon>Embryophyta</taxon>
        <taxon>Tracheophyta</taxon>
        <taxon>Spermatophyta</taxon>
        <taxon>Magnoliopsida</taxon>
        <taxon>eudicotyledons</taxon>
        <taxon>Gunneridae</taxon>
        <taxon>Pentapetalae</taxon>
        <taxon>rosids</taxon>
        <taxon>malvids</taxon>
        <taxon>Malvales</taxon>
        <taxon>Dipterocarpaceae</taxon>
        <taxon>Rubroshorea</taxon>
    </lineage>
</organism>
<evidence type="ECO:0000256" key="5">
    <source>
        <dbReference type="ARBA" id="ARBA00022692"/>
    </source>
</evidence>
<accession>A0AAV5MK69</accession>
<dbReference type="GO" id="GO:0004674">
    <property type="term" value="F:protein serine/threonine kinase activity"/>
    <property type="evidence" value="ECO:0007669"/>
    <property type="project" value="UniProtKB-KW"/>
</dbReference>
<dbReference type="Gene3D" id="3.30.200.20">
    <property type="entry name" value="Phosphorylase Kinase, domain 1"/>
    <property type="match status" value="2"/>
</dbReference>